<evidence type="ECO:0000313" key="3">
    <source>
        <dbReference type="Proteomes" id="UP000006039"/>
    </source>
</evidence>
<accession>J3P7E9</accession>
<dbReference type="AlphaFoldDB" id="J3P7E9"/>
<dbReference type="EnsemblFungi" id="EJT72580">
    <property type="protein sequence ID" value="EJT72580"/>
    <property type="gene ID" value="GGTG_09440"/>
</dbReference>
<dbReference type="EMBL" id="GL385399">
    <property type="protein sequence ID" value="EJT72580.1"/>
    <property type="molecule type" value="Genomic_DNA"/>
</dbReference>
<gene>
    <name evidence="2" type="primary">20349898</name>
    <name evidence="1" type="ORF">GGTG_09440</name>
</gene>
<reference evidence="3" key="1">
    <citation type="submission" date="2010-07" db="EMBL/GenBank/DDBJ databases">
        <title>The genome sequence of Gaeumannomyces graminis var. tritici strain R3-111a-1.</title>
        <authorList>
            <consortium name="The Broad Institute Genome Sequencing Platform"/>
            <person name="Ma L.-J."/>
            <person name="Dead R."/>
            <person name="Young S."/>
            <person name="Zeng Q."/>
            <person name="Koehrsen M."/>
            <person name="Alvarado L."/>
            <person name="Berlin A."/>
            <person name="Chapman S.B."/>
            <person name="Chen Z."/>
            <person name="Freedman E."/>
            <person name="Gellesch M."/>
            <person name="Goldberg J."/>
            <person name="Griggs A."/>
            <person name="Gujja S."/>
            <person name="Heilman E.R."/>
            <person name="Heiman D."/>
            <person name="Hepburn T."/>
            <person name="Howarth C."/>
            <person name="Jen D."/>
            <person name="Larson L."/>
            <person name="Mehta T."/>
            <person name="Neiman D."/>
            <person name="Pearson M."/>
            <person name="Roberts A."/>
            <person name="Saif S."/>
            <person name="Shea T."/>
            <person name="Shenoy N."/>
            <person name="Sisk P."/>
            <person name="Stolte C."/>
            <person name="Sykes S."/>
            <person name="Walk T."/>
            <person name="White J."/>
            <person name="Yandava C."/>
            <person name="Haas B."/>
            <person name="Nusbaum C."/>
            <person name="Birren B."/>
        </authorList>
    </citation>
    <scope>NUCLEOTIDE SEQUENCE [LARGE SCALE GENOMIC DNA]</scope>
    <source>
        <strain evidence="3">R3-111a-1</strain>
    </source>
</reference>
<reference evidence="1" key="3">
    <citation type="submission" date="2010-09" db="EMBL/GenBank/DDBJ databases">
        <title>Annotation of Gaeumannomyces graminis var. tritici R3-111a-1.</title>
        <authorList>
            <consortium name="The Broad Institute Genome Sequencing Platform"/>
            <person name="Ma L.-J."/>
            <person name="Dead R."/>
            <person name="Young S.K."/>
            <person name="Zeng Q."/>
            <person name="Gargeya S."/>
            <person name="Fitzgerald M."/>
            <person name="Haas B."/>
            <person name="Abouelleil A."/>
            <person name="Alvarado L."/>
            <person name="Arachchi H.M."/>
            <person name="Berlin A."/>
            <person name="Brown A."/>
            <person name="Chapman S.B."/>
            <person name="Chen Z."/>
            <person name="Dunbar C."/>
            <person name="Freedman E."/>
            <person name="Gearin G."/>
            <person name="Gellesch M."/>
            <person name="Goldberg J."/>
            <person name="Griggs A."/>
            <person name="Gujja S."/>
            <person name="Heiman D."/>
            <person name="Howarth C."/>
            <person name="Larson L."/>
            <person name="Lui A."/>
            <person name="MacDonald P.J.P."/>
            <person name="Mehta T."/>
            <person name="Montmayeur A."/>
            <person name="Murphy C."/>
            <person name="Neiman D."/>
            <person name="Pearson M."/>
            <person name="Priest M."/>
            <person name="Roberts A."/>
            <person name="Saif S."/>
            <person name="Shea T."/>
            <person name="Shenoy N."/>
            <person name="Sisk P."/>
            <person name="Stolte C."/>
            <person name="Sykes S."/>
            <person name="Yandava C."/>
            <person name="Wortman J."/>
            <person name="Nusbaum C."/>
            <person name="Birren B."/>
        </authorList>
    </citation>
    <scope>NUCLEOTIDE SEQUENCE</scope>
    <source>
        <strain evidence="1">R3-111a-1</strain>
    </source>
</reference>
<reference evidence="2" key="5">
    <citation type="submission" date="2018-04" db="UniProtKB">
        <authorList>
            <consortium name="EnsemblFungi"/>
        </authorList>
    </citation>
    <scope>IDENTIFICATION</scope>
    <source>
        <strain evidence="2">R3-111a-1</strain>
    </source>
</reference>
<proteinExistence type="predicted"/>
<dbReference type="Pfam" id="PF26001">
    <property type="entry name" value="Pex8"/>
    <property type="match status" value="1"/>
</dbReference>
<organism evidence="1">
    <name type="scientific">Gaeumannomyces tritici (strain R3-111a-1)</name>
    <name type="common">Wheat and barley take-all root rot fungus</name>
    <name type="synonym">Gaeumannomyces graminis var. tritici</name>
    <dbReference type="NCBI Taxonomy" id="644352"/>
    <lineage>
        <taxon>Eukaryota</taxon>
        <taxon>Fungi</taxon>
        <taxon>Dikarya</taxon>
        <taxon>Ascomycota</taxon>
        <taxon>Pezizomycotina</taxon>
        <taxon>Sordariomycetes</taxon>
        <taxon>Sordariomycetidae</taxon>
        <taxon>Magnaporthales</taxon>
        <taxon>Magnaporthaceae</taxon>
        <taxon>Gaeumannomyces</taxon>
    </lineage>
</organism>
<dbReference type="PANTHER" id="PTHR39214">
    <property type="entry name" value="MICROBODY (PEROXISOME) BIOGENESIS PROTEIN PEROXIN 8 (EUROFUNG)"/>
    <property type="match status" value="1"/>
</dbReference>
<protein>
    <submittedName>
        <fullName evidence="1">Peroxin 8</fullName>
    </submittedName>
</protein>
<reference evidence="1" key="2">
    <citation type="submission" date="2010-07" db="EMBL/GenBank/DDBJ databases">
        <authorList>
            <consortium name="The Broad Institute Genome Sequencing Platform"/>
            <consortium name="Broad Institute Genome Sequencing Center for Infectious Disease"/>
            <person name="Ma L.-J."/>
            <person name="Dead R."/>
            <person name="Young S."/>
            <person name="Zeng Q."/>
            <person name="Koehrsen M."/>
            <person name="Alvarado L."/>
            <person name="Berlin A."/>
            <person name="Chapman S.B."/>
            <person name="Chen Z."/>
            <person name="Freedman E."/>
            <person name="Gellesch M."/>
            <person name="Goldberg J."/>
            <person name="Griggs A."/>
            <person name="Gujja S."/>
            <person name="Heilman E.R."/>
            <person name="Heiman D."/>
            <person name="Hepburn T."/>
            <person name="Howarth C."/>
            <person name="Jen D."/>
            <person name="Larson L."/>
            <person name="Mehta T."/>
            <person name="Neiman D."/>
            <person name="Pearson M."/>
            <person name="Roberts A."/>
            <person name="Saif S."/>
            <person name="Shea T."/>
            <person name="Shenoy N."/>
            <person name="Sisk P."/>
            <person name="Stolte C."/>
            <person name="Sykes S."/>
            <person name="Walk T."/>
            <person name="White J."/>
            <person name="Yandava C."/>
            <person name="Haas B."/>
            <person name="Nusbaum C."/>
            <person name="Birren B."/>
        </authorList>
    </citation>
    <scope>NUCLEOTIDE SEQUENCE</scope>
    <source>
        <strain evidence="1">R3-111a-1</strain>
    </source>
</reference>
<dbReference type="InterPro" id="IPR055334">
    <property type="entry name" value="PEX8-like"/>
</dbReference>
<evidence type="ECO:0000313" key="1">
    <source>
        <dbReference type="EMBL" id="EJT72580.1"/>
    </source>
</evidence>
<dbReference type="RefSeq" id="XP_009225554.1">
    <property type="nucleotide sequence ID" value="XM_009227290.1"/>
</dbReference>
<dbReference type="OrthoDB" id="2357318at2759"/>
<dbReference type="Proteomes" id="UP000006039">
    <property type="component" value="Unassembled WGS sequence"/>
</dbReference>
<evidence type="ECO:0000313" key="2">
    <source>
        <dbReference type="EnsemblFungi" id="EJT72580"/>
    </source>
</evidence>
<sequence>MSPETDMLLLKVLAELRKDQSEAMTEALLGWVGTLFVDLQNPLNISILAREVLLSRAVWSHPAAVARPLATCMRVMAMFKSACARVLAKSAQPFPPSWGQEPERISLEAWSNAVAAAFDGQSEHWKGLLAHVGLLVAIQQADVADVAAPAAAPGSQAARIRKAAANSRRRAKADLERRVEVSTNMGLRQLHGITDFGKRQLPEAAMTLAVSHACPLLTETQSRYKLNLELLVPAALHALAHNKEGLQGFAFMVGINDDVRFHQDGSVDWPKTSKSFEDVERATTTPLIAALGPLSQVLAHAVTYARSPELVGDVLNGLIGISDSLSRTWGATRLSGLEHKQDGLSAATRNQTLPVLLNLQRNVMYACMQVLQAVVYRAAWDSDIAIGRSMAAPRMLRVLRNLSFVTLRPGNGSFAAYQTSYSGAVDLLARNPQATFRALHGMLMPSMAKRLSEASGLEKTLAQFYMGLAENLPDQLSHESCQLLVLKQAGAIISAPASPTPDIVDLALYETAHAATLAVFACQRHSDLRESWARPYALNLLEAFPARISARQFRLGFKHVVKYLFPPYTMTPGGDDSLASAALEVVNGWAAEAAKTGTAPLAPHADDKAADAPLTEQSVLVLTLVDSLPVVPVAELEEWLAVVAKRFGEIVDPAVRDVVRRRLLAVLVDGELDVEQAAVAVAWWGTHGGHSLVDGAPRNQL</sequence>
<dbReference type="STRING" id="644352.J3P7E9"/>
<dbReference type="PANTHER" id="PTHR39214:SF1">
    <property type="entry name" value="MICROBODY (PEROXISOME) BIOGENESIS PROTEIN PEROXIN 8 (EUROFUNG)"/>
    <property type="match status" value="1"/>
</dbReference>
<keyword evidence="3" id="KW-1185">Reference proteome</keyword>
<dbReference type="HOGENOM" id="CLU_016177_0_0_1"/>
<reference evidence="2" key="4">
    <citation type="journal article" date="2015" name="G3 (Bethesda)">
        <title>Genome sequences of three phytopathogenic species of the Magnaporthaceae family of fungi.</title>
        <authorList>
            <person name="Okagaki L.H."/>
            <person name="Nunes C.C."/>
            <person name="Sailsbery J."/>
            <person name="Clay B."/>
            <person name="Brown D."/>
            <person name="John T."/>
            <person name="Oh Y."/>
            <person name="Young N."/>
            <person name="Fitzgerald M."/>
            <person name="Haas B.J."/>
            <person name="Zeng Q."/>
            <person name="Young S."/>
            <person name="Adiconis X."/>
            <person name="Fan L."/>
            <person name="Levin J.Z."/>
            <person name="Mitchell T.K."/>
            <person name="Okubara P.A."/>
            <person name="Farman M.L."/>
            <person name="Kohn L.M."/>
            <person name="Birren B."/>
            <person name="Ma L.-J."/>
            <person name="Dean R.A."/>
        </authorList>
    </citation>
    <scope>NUCLEOTIDE SEQUENCE</scope>
    <source>
        <strain evidence="2">R3-111a-1</strain>
    </source>
</reference>
<name>J3P7E9_GAET3</name>
<dbReference type="GeneID" id="20349898"/>
<dbReference type="VEuPathDB" id="FungiDB:GGTG_09440"/>
<dbReference type="eggNOG" id="ENOG502S1QP">
    <property type="taxonomic scope" value="Eukaryota"/>
</dbReference>